<proteinExistence type="predicted"/>
<feature type="non-terminal residue" evidence="2">
    <location>
        <position position="117"/>
    </location>
</feature>
<dbReference type="EMBL" id="LN891001">
    <property type="protein sequence ID" value="CUS12168.1"/>
    <property type="molecule type" value="Genomic_DNA"/>
</dbReference>
<organism evidence="2 3">
    <name type="scientific">Tuber aestivum</name>
    <name type="common">summer truffle</name>
    <dbReference type="NCBI Taxonomy" id="59557"/>
    <lineage>
        <taxon>Eukaryota</taxon>
        <taxon>Fungi</taxon>
        <taxon>Dikarya</taxon>
        <taxon>Ascomycota</taxon>
        <taxon>Pezizomycotina</taxon>
        <taxon>Pezizomycetes</taxon>
        <taxon>Pezizales</taxon>
        <taxon>Tuberaceae</taxon>
        <taxon>Tuber</taxon>
    </lineage>
</organism>
<keyword evidence="3" id="KW-1185">Reference proteome</keyword>
<reference evidence="2" key="1">
    <citation type="submission" date="2015-10" db="EMBL/GenBank/DDBJ databases">
        <authorList>
            <person name="Regsiter A."/>
            <person name="william w."/>
        </authorList>
    </citation>
    <scope>NUCLEOTIDE SEQUENCE</scope>
    <source>
        <strain evidence="2">Montdore</strain>
    </source>
</reference>
<dbReference type="AlphaFoldDB" id="A0A292PZV8"/>
<gene>
    <name evidence="2" type="ORF">GSTUAT00003754001</name>
</gene>
<sequence>MPGRVHEQATRTFGRILWEKTIPMGLTRELQDMGSTRYQGSAVSKEPDSAFIPKSSRPGPGHWPTVVIDCGVSEGLTQLKTDACWWLNNSSGDVKIVLIFSIKPVIKKIHIEKWEMV</sequence>
<evidence type="ECO:0000313" key="3">
    <source>
        <dbReference type="Proteomes" id="UP001412239"/>
    </source>
</evidence>
<evidence type="ECO:0000256" key="1">
    <source>
        <dbReference type="SAM" id="MobiDB-lite"/>
    </source>
</evidence>
<accession>A0A292PZV8</accession>
<dbReference type="Proteomes" id="UP001412239">
    <property type="component" value="Unassembled WGS sequence"/>
</dbReference>
<protein>
    <submittedName>
        <fullName evidence="2">Uncharacterized protein</fullName>
    </submittedName>
</protein>
<feature type="region of interest" description="Disordered" evidence="1">
    <location>
        <begin position="37"/>
        <end position="58"/>
    </location>
</feature>
<evidence type="ECO:0000313" key="2">
    <source>
        <dbReference type="EMBL" id="CUS12168.1"/>
    </source>
</evidence>
<name>A0A292PZV8_9PEZI</name>